<evidence type="ECO:0000313" key="3">
    <source>
        <dbReference type="Proteomes" id="UP000623842"/>
    </source>
</evidence>
<dbReference type="RefSeq" id="WP_189773995.1">
    <property type="nucleotide sequence ID" value="NZ_BNCK01000011.1"/>
</dbReference>
<dbReference type="EMBL" id="BNCK01000011">
    <property type="protein sequence ID" value="GHG05033.1"/>
    <property type="molecule type" value="Genomic_DNA"/>
</dbReference>
<name>A0A919EPP8_9GAMM</name>
<keyword evidence="3" id="KW-1185">Reference proteome</keyword>
<keyword evidence="1" id="KW-1133">Transmembrane helix</keyword>
<accession>A0A919EPP8</accession>
<comment type="caution">
    <text evidence="2">The sequence shown here is derived from an EMBL/GenBank/DDBJ whole genome shotgun (WGS) entry which is preliminary data.</text>
</comment>
<dbReference type="AlphaFoldDB" id="A0A919EPP8"/>
<gene>
    <name evidence="2" type="ORF">GCM10017161_38130</name>
</gene>
<reference evidence="2" key="2">
    <citation type="submission" date="2020-09" db="EMBL/GenBank/DDBJ databases">
        <authorList>
            <person name="Sun Q."/>
            <person name="Kim S."/>
        </authorList>
    </citation>
    <scope>NUCLEOTIDE SEQUENCE</scope>
    <source>
        <strain evidence="2">KCTC 42731</strain>
    </source>
</reference>
<feature type="transmembrane region" description="Helical" evidence="1">
    <location>
        <begin position="12"/>
        <end position="32"/>
    </location>
</feature>
<keyword evidence="1" id="KW-0472">Membrane</keyword>
<sequence>MLTKIKALLSKGIWQILAMLLVMVIAGPELLLGMELMALIEVLGASTFVLMYLSGIKLLLNKAMTKFQQFEQYSIWFIPSYQSLKQMPELVLHVIPERTLMMSLASIVTLSMSIMYINLLVNI</sequence>
<evidence type="ECO:0000313" key="2">
    <source>
        <dbReference type="EMBL" id="GHG05033.1"/>
    </source>
</evidence>
<organism evidence="2 3">
    <name type="scientific">Thalassotalea marina</name>
    <dbReference type="NCBI Taxonomy" id="1673741"/>
    <lineage>
        <taxon>Bacteria</taxon>
        <taxon>Pseudomonadati</taxon>
        <taxon>Pseudomonadota</taxon>
        <taxon>Gammaproteobacteria</taxon>
        <taxon>Alteromonadales</taxon>
        <taxon>Colwelliaceae</taxon>
        <taxon>Thalassotalea</taxon>
    </lineage>
</organism>
<protein>
    <submittedName>
        <fullName evidence="2">Uncharacterized protein</fullName>
    </submittedName>
</protein>
<feature type="transmembrane region" description="Helical" evidence="1">
    <location>
        <begin position="38"/>
        <end position="60"/>
    </location>
</feature>
<dbReference type="Proteomes" id="UP000623842">
    <property type="component" value="Unassembled WGS sequence"/>
</dbReference>
<proteinExistence type="predicted"/>
<feature type="transmembrane region" description="Helical" evidence="1">
    <location>
        <begin position="100"/>
        <end position="121"/>
    </location>
</feature>
<keyword evidence="1" id="KW-0812">Transmembrane</keyword>
<reference evidence="2" key="1">
    <citation type="journal article" date="2014" name="Int. J. Syst. Evol. Microbiol.">
        <title>Complete genome sequence of Corynebacterium casei LMG S-19264T (=DSM 44701T), isolated from a smear-ripened cheese.</title>
        <authorList>
            <consortium name="US DOE Joint Genome Institute (JGI-PGF)"/>
            <person name="Walter F."/>
            <person name="Albersmeier A."/>
            <person name="Kalinowski J."/>
            <person name="Ruckert C."/>
        </authorList>
    </citation>
    <scope>NUCLEOTIDE SEQUENCE</scope>
    <source>
        <strain evidence="2">KCTC 42731</strain>
    </source>
</reference>
<evidence type="ECO:0000256" key="1">
    <source>
        <dbReference type="SAM" id="Phobius"/>
    </source>
</evidence>